<keyword evidence="11" id="KW-1185">Reference proteome</keyword>
<dbReference type="GeneID" id="113430829"/>
<feature type="domain" description="G-protein coupled receptors family 1 profile" evidence="10">
    <location>
        <begin position="41"/>
        <end position="289"/>
    </location>
</feature>
<evidence type="ECO:0000259" key="10">
    <source>
        <dbReference type="PROSITE" id="PS50262"/>
    </source>
</evidence>
<protein>
    <recommendedName>
        <fullName evidence="9">Olfactory receptor</fullName>
    </recommendedName>
</protein>
<evidence type="ECO:0000256" key="3">
    <source>
        <dbReference type="ARBA" id="ARBA00022989"/>
    </source>
</evidence>
<proteinExistence type="inferred from homology"/>
<dbReference type="GO" id="GO:0004984">
    <property type="term" value="F:olfactory receptor activity"/>
    <property type="evidence" value="ECO:0007669"/>
    <property type="project" value="InterPro"/>
</dbReference>
<dbReference type="InterPro" id="IPR000725">
    <property type="entry name" value="Olfact_rcpt"/>
</dbReference>
<dbReference type="PROSITE" id="PS00237">
    <property type="entry name" value="G_PROTEIN_RECEP_F1_1"/>
    <property type="match status" value="1"/>
</dbReference>
<dbReference type="Pfam" id="PF13853">
    <property type="entry name" value="7tm_4"/>
    <property type="match status" value="1"/>
</dbReference>
<evidence type="ECO:0000313" key="11">
    <source>
        <dbReference type="Proteomes" id="UP000504612"/>
    </source>
</evidence>
<organism evidence="11 12">
    <name type="scientific">Notechis scutatus</name>
    <name type="common">mainland tiger snake</name>
    <dbReference type="NCBI Taxonomy" id="8663"/>
    <lineage>
        <taxon>Eukaryota</taxon>
        <taxon>Metazoa</taxon>
        <taxon>Chordata</taxon>
        <taxon>Craniata</taxon>
        <taxon>Vertebrata</taxon>
        <taxon>Euteleostomi</taxon>
        <taxon>Lepidosauria</taxon>
        <taxon>Squamata</taxon>
        <taxon>Bifurcata</taxon>
        <taxon>Unidentata</taxon>
        <taxon>Episquamata</taxon>
        <taxon>Toxicofera</taxon>
        <taxon>Serpentes</taxon>
        <taxon>Colubroidea</taxon>
        <taxon>Elapidae</taxon>
        <taxon>Hydrophiinae</taxon>
        <taxon>Notechis</taxon>
    </lineage>
</organism>
<comment type="similarity">
    <text evidence="8">Belongs to the G-protein coupled receptor 1 family.</text>
</comment>
<feature type="transmembrane region" description="Helical" evidence="9">
    <location>
        <begin position="206"/>
        <end position="226"/>
    </location>
</feature>
<keyword evidence="5 9" id="KW-0472">Membrane</keyword>
<feature type="transmembrane region" description="Helical" evidence="9">
    <location>
        <begin position="99"/>
        <end position="121"/>
    </location>
</feature>
<dbReference type="CDD" id="cd15226">
    <property type="entry name" value="7tmA_OR4-like"/>
    <property type="match status" value="1"/>
</dbReference>
<dbReference type="PANTHER" id="PTHR48002">
    <property type="entry name" value="OLFACTORY RECEPTOR"/>
    <property type="match status" value="1"/>
</dbReference>
<feature type="transmembrane region" description="Helical" evidence="9">
    <location>
        <begin position="272"/>
        <end position="291"/>
    </location>
</feature>
<feature type="transmembrane region" description="Helical" evidence="9">
    <location>
        <begin position="25"/>
        <end position="48"/>
    </location>
</feature>
<dbReference type="InterPro" id="IPR017452">
    <property type="entry name" value="GPCR_Rhodpsn_7TM"/>
</dbReference>
<reference evidence="12" key="1">
    <citation type="submission" date="2025-08" db="UniProtKB">
        <authorList>
            <consortium name="RefSeq"/>
        </authorList>
    </citation>
    <scope>IDENTIFICATION</scope>
</reference>
<feature type="transmembrane region" description="Helical" evidence="9">
    <location>
        <begin position="238"/>
        <end position="260"/>
    </location>
</feature>
<keyword evidence="3 9" id="KW-1133">Transmembrane helix</keyword>
<evidence type="ECO:0000256" key="9">
    <source>
        <dbReference type="RuleBase" id="RU363047"/>
    </source>
</evidence>
<keyword evidence="2 8" id="KW-0812">Transmembrane</keyword>
<keyword evidence="6 8" id="KW-0675">Receptor</keyword>
<evidence type="ECO:0000256" key="8">
    <source>
        <dbReference type="RuleBase" id="RU000688"/>
    </source>
</evidence>
<feature type="transmembrane region" description="Helical" evidence="9">
    <location>
        <begin position="142"/>
        <end position="165"/>
    </location>
</feature>
<keyword evidence="7 8" id="KW-0807">Transducer</keyword>
<evidence type="ECO:0000256" key="4">
    <source>
        <dbReference type="ARBA" id="ARBA00023040"/>
    </source>
</evidence>
<dbReference type="GO" id="GO:0004930">
    <property type="term" value="F:G protein-coupled receptor activity"/>
    <property type="evidence" value="ECO:0007669"/>
    <property type="project" value="UniProtKB-KW"/>
</dbReference>
<comment type="subcellular location">
    <subcellularLocation>
        <location evidence="9">Cell membrane</location>
        <topology evidence="9">Multi-pass membrane protein</topology>
    </subcellularLocation>
    <subcellularLocation>
        <location evidence="1">Membrane</location>
        <topology evidence="1">Multi-pass membrane protein</topology>
    </subcellularLocation>
</comment>
<dbReference type="GO" id="GO:0005886">
    <property type="term" value="C:plasma membrane"/>
    <property type="evidence" value="ECO:0007669"/>
    <property type="project" value="UniProtKB-SubCell"/>
</dbReference>
<evidence type="ECO:0000256" key="1">
    <source>
        <dbReference type="ARBA" id="ARBA00004141"/>
    </source>
</evidence>
<dbReference type="PROSITE" id="PS50262">
    <property type="entry name" value="G_PROTEIN_RECEP_F1_2"/>
    <property type="match status" value="1"/>
</dbReference>
<evidence type="ECO:0000256" key="5">
    <source>
        <dbReference type="ARBA" id="ARBA00023136"/>
    </source>
</evidence>
<dbReference type="PRINTS" id="PR00237">
    <property type="entry name" value="GPCRRHODOPSN"/>
</dbReference>
<dbReference type="KEGG" id="nss:113430829"/>
<evidence type="ECO:0000256" key="7">
    <source>
        <dbReference type="ARBA" id="ARBA00023224"/>
    </source>
</evidence>
<dbReference type="InterPro" id="IPR050427">
    <property type="entry name" value="Olfactory_Receptors"/>
</dbReference>
<dbReference type="Proteomes" id="UP000504612">
    <property type="component" value="Unplaced"/>
</dbReference>
<evidence type="ECO:0000256" key="2">
    <source>
        <dbReference type="ARBA" id="ARBA00022692"/>
    </source>
</evidence>
<keyword evidence="9" id="KW-0552">Olfaction</keyword>
<gene>
    <name evidence="12" type="primary">LOC113430829</name>
</gene>
<evidence type="ECO:0000313" key="12">
    <source>
        <dbReference type="RefSeq" id="XP_026549020.1"/>
    </source>
</evidence>
<dbReference type="PRINTS" id="PR00245">
    <property type="entry name" value="OLFACTORYR"/>
</dbReference>
<evidence type="ECO:0000256" key="6">
    <source>
        <dbReference type="ARBA" id="ARBA00023170"/>
    </source>
</evidence>
<dbReference type="InterPro" id="IPR000276">
    <property type="entry name" value="GPCR_Rhodpsn"/>
</dbReference>
<keyword evidence="9" id="KW-1003">Cell membrane</keyword>
<sequence length="348" mass="39752">MAWRNKTMVTEFVLMGLSSSWEMQLFLFIFFLFLYSVTLFSNILIILVTSKNHHLFNSPMFFLLSHLAFLDICLTSFGTPRALFGFLTQHQTISFQNCMTQIFSLHLFGGSEMLLLTVMAYDRYVAICHPFHYASVMSRRHCMGFVLASWTGGLLHTSVQLGFILSVPFCGPNRIDNYFCDIPLVIKLACVDPYPLEVMMVTNSGILSLVCFVALLVSYVLILSTFRSRHLSEGSSKALSTCTSHLMVLIMYFGPCIFIYLCPHTQFMFDKVVSIFYTAVTPFLNPTIYALKNKEMRAAMRKMVARHSAQVSAQVHVHPAGKLSWWRHKKNWCPRRPVLNTVSLLQIV</sequence>
<name>A0A6J1W1G1_9SAUR</name>
<dbReference type="AlphaFoldDB" id="A0A6J1W1G1"/>
<feature type="transmembrane region" description="Helical" evidence="9">
    <location>
        <begin position="60"/>
        <end position="79"/>
    </location>
</feature>
<dbReference type="FunFam" id="1.20.1070.10:FF:001325">
    <property type="entry name" value="Olfactory receptor C3"/>
    <property type="match status" value="1"/>
</dbReference>
<keyword evidence="9" id="KW-0716">Sensory transduction</keyword>
<dbReference type="Gene3D" id="1.20.1070.10">
    <property type="entry name" value="Rhodopsin 7-helix transmembrane proteins"/>
    <property type="match status" value="1"/>
</dbReference>
<accession>A0A6J1W1G1</accession>
<keyword evidence="4 8" id="KW-0297">G-protein coupled receptor</keyword>
<dbReference type="SUPFAM" id="SSF81321">
    <property type="entry name" value="Family A G protein-coupled receptor-like"/>
    <property type="match status" value="1"/>
</dbReference>
<dbReference type="RefSeq" id="XP_026549020.1">
    <property type="nucleotide sequence ID" value="XM_026693235.1"/>
</dbReference>